<evidence type="ECO:0000313" key="4">
    <source>
        <dbReference type="Proteomes" id="UP000462449"/>
    </source>
</evidence>
<reference evidence="1 4" key="2">
    <citation type="submission" date="2019-12" db="EMBL/GenBank/DDBJ databases">
        <title>Draft genome sequence of Labilibaculum sp. strain 44 isolated from deep waters of Black Sea.</title>
        <authorList>
            <person name="Yadav S."/>
            <person name="Villanueva L."/>
        </authorList>
    </citation>
    <scope>NUCLEOTIDE SEQUENCE [LARGE SCALE GENOMIC DNA]</scope>
    <source>
        <strain evidence="1 4">44</strain>
    </source>
</reference>
<dbReference type="RefSeq" id="WP_156196586.1">
    <property type="nucleotide sequence ID" value="NZ_QTZN02000039.1"/>
</dbReference>
<dbReference type="Proteomes" id="UP000462449">
    <property type="component" value="Unassembled WGS sequence"/>
</dbReference>
<accession>A0A7M4D8W7</accession>
<dbReference type="EMBL" id="WOTW01000039">
    <property type="protein sequence ID" value="MUP39096.1"/>
    <property type="molecule type" value="Genomic_DNA"/>
</dbReference>
<reference evidence="2 3" key="1">
    <citation type="submission" date="2019-11" db="EMBL/GenBank/DDBJ databases">
        <title>Draft genome sequence of Labilibaculum sp. strain SYP isolated from Black Sea.</title>
        <authorList>
            <person name="Yadav S."/>
            <person name="Villanueva L."/>
        </authorList>
    </citation>
    <scope>NUCLEOTIDE SEQUENCE [LARGE SCALE GENOMIC DNA]</scope>
    <source>
        <strain evidence="2 3">44</strain>
    </source>
</reference>
<organism evidence="1 4">
    <name type="scientific">Labilibaculum euxinus</name>
    <dbReference type="NCBI Taxonomy" id="2686357"/>
    <lineage>
        <taxon>Bacteria</taxon>
        <taxon>Pseudomonadati</taxon>
        <taxon>Bacteroidota</taxon>
        <taxon>Bacteroidia</taxon>
        <taxon>Marinilabiliales</taxon>
        <taxon>Marinifilaceae</taxon>
        <taxon>Labilibaculum</taxon>
    </lineage>
</organism>
<keyword evidence="3" id="KW-1185">Reference proteome</keyword>
<evidence type="ECO:0000313" key="3">
    <source>
        <dbReference type="Proteomes" id="UP000285951"/>
    </source>
</evidence>
<proteinExistence type="predicted"/>
<dbReference type="EMBL" id="QTZN02000039">
    <property type="protein sequence ID" value="MVB08301.1"/>
    <property type="molecule type" value="Genomic_DNA"/>
</dbReference>
<evidence type="ECO:0000313" key="1">
    <source>
        <dbReference type="EMBL" id="MUP39096.1"/>
    </source>
</evidence>
<gene>
    <name evidence="2" type="ORF">DWB62_014855</name>
    <name evidence="1" type="ORF">GNY23_14855</name>
</gene>
<dbReference type="Proteomes" id="UP000285951">
    <property type="component" value="Unassembled WGS sequence"/>
</dbReference>
<evidence type="ECO:0000313" key="2">
    <source>
        <dbReference type="EMBL" id="MVB08301.1"/>
    </source>
</evidence>
<name>A0A7M4D8W7_9BACT</name>
<dbReference type="AlphaFoldDB" id="A0A7M4D8W7"/>
<dbReference type="OrthoDB" id="9849419at2"/>
<comment type="caution">
    <text evidence="1">The sequence shown here is derived from an EMBL/GenBank/DDBJ whole genome shotgun (WGS) entry which is preliminary data.</text>
</comment>
<protein>
    <submittedName>
        <fullName evidence="1">Uncharacterized protein</fullName>
    </submittedName>
</protein>
<sequence>MNTNSLALILFFLLTGCAHQGVYNIKQLNVKPINKELRRTILQSDSYELQMTPDGMFQRQMVFDVQFKNTSADSLIIDPSQFTYCPVYPKNYVSTDQIHVQCVNPDAALEQMRENKTDLIAAKNPYSLKDKSIGDILTDGLIEGSINLIFGIDTDDENYETREEKELAWNKEKESELKSIAANIDFLENKALLKTILPPNKTIGGKILFPIETKASQIQIILPVGNQSDTVCFKQTIDWY</sequence>